<keyword evidence="1" id="KW-0732">Signal</keyword>
<accession>A0A4Q7KRU4</accession>
<feature type="signal peptide" evidence="1">
    <location>
        <begin position="1"/>
        <end position="31"/>
    </location>
</feature>
<dbReference type="InterPro" id="IPR033453">
    <property type="entry name" value="Glyco_hydro_30_TIM-barrel"/>
</dbReference>
<dbReference type="InterPro" id="IPR017853">
    <property type="entry name" value="GH"/>
</dbReference>
<gene>
    <name evidence="3" type="ORF">EV193_104423</name>
</gene>
<name>A0A4Q7KRU4_9PSEU</name>
<dbReference type="Gene3D" id="3.20.20.80">
    <property type="entry name" value="Glycosidases"/>
    <property type="match status" value="1"/>
</dbReference>
<dbReference type="AlphaFoldDB" id="A0A4Q7KRU4"/>
<sequence length="148" mass="16016">MTRPARTLLGLTVATLLATTLITAAAPTAAAAGPTVNHLTTTFEPGTAPAPVTITIDETCCDVSDFTIAHDLADVLPLTRRAKELNPALTVMASPWSAPGWMKDNDHMHQGWLEAQYYADNQTIRVNRGDQSYSYELPPKTTATFTWS</sequence>
<keyword evidence="3" id="KW-0378">Hydrolase</keyword>
<comment type="caution">
    <text evidence="3">The sequence shown here is derived from an EMBL/GenBank/DDBJ whole genome shotgun (WGS) entry which is preliminary data.</text>
</comment>
<dbReference type="RefSeq" id="WP_130344767.1">
    <property type="nucleotide sequence ID" value="NZ_SGWQ01000004.1"/>
</dbReference>
<organism evidence="3 4">
    <name type="scientific">Herbihabitans rhizosphaerae</name>
    <dbReference type="NCBI Taxonomy" id="1872711"/>
    <lineage>
        <taxon>Bacteria</taxon>
        <taxon>Bacillati</taxon>
        <taxon>Actinomycetota</taxon>
        <taxon>Actinomycetes</taxon>
        <taxon>Pseudonocardiales</taxon>
        <taxon>Pseudonocardiaceae</taxon>
        <taxon>Herbihabitans</taxon>
    </lineage>
</organism>
<feature type="domain" description="Glycosyl hydrolase family 30 TIM-barrel" evidence="2">
    <location>
        <begin position="71"/>
        <end position="111"/>
    </location>
</feature>
<evidence type="ECO:0000256" key="1">
    <source>
        <dbReference type="SAM" id="SignalP"/>
    </source>
</evidence>
<reference evidence="3 4" key="1">
    <citation type="submission" date="2019-02" db="EMBL/GenBank/DDBJ databases">
        <title>Genomic Encyclopedia of Type Strains, Phase IV (KMG-IV): sequencing the most valuable type-strain genomes for metagenomic binning, comparative biology and taxonomic classification.</title>
        <authorList>
            <person name="Goeker M."/>
        </authorList>
    </citation>
    <scope>NUCLEOTIDE SEQUENCE [LARGE SCALE GENOMIC DNA]</scope>
    <source>
        <strain evidence="3 4">DSM 101727</strain>
    </source>
</reference>
<evidence type="ECO:0000313" key="3">
    <source>
        <dbReference type="EMBL" id="RZS39207.1"/>
    </source>
</evidence>
<evidence type="ECO:0000259" key="2">
    <source>
        <dbReference type="Pfam" id="PF02055"/>
    </source>
</evidence>
<dbReference type="EMBL" id="SGWQ01000004">
    <property type="protein sequence ID" value="RZS39207.1"/>
    <property type="molecule type" value="Genomic_DNA"/>
</dbReference>
<dbReference type="SUPFAM" id="SSF51445">
    <property type="entry name" value="(Trans)glycosidases"/>
    <property type="match status" value="1"/>
</dbReference>
<proteinExistence type="predicted"/>
<dbReference type="InterPro" id="IPR006311">
    <property type="entry name" value="TAT_signal"/>
</dbReference>
<evidence type="ECO:0000313" key="4">
    <source>
        <dbReference type="Proteomes" id="UP000294257"/>
    </source>
</evidence>
<dbReference type="OrthoDB" id="9806701at2"/>
<dbReference type="Pfam" id="PF02055">
    <property type="entry name" value="Glyco_hydro_30"/>
    <property type="match status" value="1"/>
</dbReference>
<feature type="chain" id="PRO_5020530546" evidence="1">
    <location>
        <begin position="32"/>
        <end position="148"/>
    </location>
</feature>
<keyword evidence="4" id="KW-1185">Reference proteome</keyword>
<dbReference type="GO" id="GO:0016787">
    <property type="term" value="F:hydrolase activity"/>
    <property type="evidence" value="ECO:0007669"/>
    <property type="project" value="UniProtKB-KW"/>
</dbReference>
<protein>
    <submittedName>
        <fullName evidence="3">O-glycosyl hydrolase family 30</fullName>
    </submittedName>
</protein>
<dbReference type="Proteomes" id="UP000294257">
    <property type="component" value="Unassembled WGS sequence"/>
</dbReference>
<dbReference type="PROSITE" id="PS51318">
    <property type="entry name" value="TAT"/>
    <property type="match status" value="1"/>
</dbReference>